<name>A0A0E9W205_ANGAN</name>
<proteinExistence type="predicted"/>
<reference evidence="1" key="2">
    <citation type="journal article" date="2015" name="Fish Shellfish Immunol.">
        <title>Early steps in the European eel (Anguilla anguilla)-Vibrio vulnificus interaction in the gills: Role of the RtxA13 toxin.</title>
        <authorList>
            <person name="Callol A."/>
            <person name="Pajuelo D."/>
            <person name="Ebbesson L."/>
            <person name="Teles M."/>
            <person name="MacKenzie S."/>
            <person name="Amaro C."/>
        </authorList>
    </citation>
    <scope>NUCLEOTIDE SEQUENCE</scope>
</reference>
<evidence type="ECO:0000313" key="1">
    <source>
        <dbReference type="EMBL" id="JAH83600.1"/>
    </source>
</evidence>
<protein>
    <submittedName>
        <fullName evidence="1">Uncharacterized protein</fullName>
    </submittedName>
</protein>
<accession>A0A0E9W205</accession>
<reference evidence="1" key="1">
    <citation type="submission" date="2014-11" db="EMBL/GenBank/DDBJ databases">
        <authorList>
            <person name="Amaro Gonzalez C."/>
        </authorList>
    </citation>
    <scope>NUCLEOTIDE SEQUENCE</scope>
</reference>
<sequence>MCSSVVFQHYPTPGTQASLIFCINLEREVGS</sequence>
<dbReference type="EMBL" id="GBXM01024977">
    <property type="protein sequence ID" value="JAH83600.1"/>
    <property type="molecule type" value="Transcribed_RNA"/>
</dbReference>
<dbReference type="AlphaFoldDB" id="A0A0E9W205"/>
<organism evidence="1">
    <name type="scientific">Anguilla anguilla</name>
    <name type="common">European freshwater eel</name>
    <name type="synonym">Muraena anguilla</name>
    <dbReference type="NCBI Taxonomy" id="7936"/>
    <lineage>
        <taxon>Eukaryota</taxon>
        <taxon>Metazoa</taxon>
        <taxon>Chordata</taxon>
        <taxon>Craniata</taxon>
        <taxon>Vertebrata</taxon>
        <taxon>Euteleostomi</taxon>
        <taxon>Actinopterygii</taxon>
        <taxon>Neopterygii</taxon>
        <taxon>Teleostei</taxon>
        <taxon>Anguilliformes</taxon>
        <taxon>Anguillidae</taxon>
        <taxon>Anguilla</taxon>
    </lineage>
</organism>